<dbReference type="AlphaFoldDB" id="A0A815PB96"/>
<keyword evidence="2 5" id="KW-0812">Transmembrane</keyword>
<feature type="transmembrane region" description="Helical" evidence="5">
    <location>
        <begin position="448"/>
        <end position="467"/>
    </location>
</feature>
<gene>
    <name evidence="6" type="ORF">BJG266_LOCUS10586</name>
    <name evidence="7" type="ORF">QVE165_LOCUS40004</name>
    <name evidence="8" type="ORF">QVE165_LOCUS42970</name>
</gene>
<dbReference type="InterPro" id="IPR050598">
    <property type="entry name" value="AminoAcid_Transporter"/>
</dbReference>
<reference evidence="7" key="1">
    <citation type="submission" date="2021-02" db="EMBL/GenBank/DDBJ databases">
        <authorList>
            <person name="Nowell W R."/>
        </authorList>
    </citation>
    <scope>NUCLEOTIDE SEQUENCE</scope>
</reference>
<comment type="caution">
    <text evidence="7">The sequence shown here is derived from an EMBL/GenBank/DDBJ whole genome shotgun (WGS) entry which is preliminary data.</text>
</comment>
<evidence type="ECO:0000313" key="6">
    <source>
        <dbReference type="EMBL" id="CAF0903156.1"/>
    </source>
</evidence>
<evidence type="ECO:0000256" key="1">
    <source>
        <dbReference type="ARBA" id="ARBA00004141"/>
    </source>
</evidence>
<dbReference type="Pfam" id="PF13520">
    <property type="entry name" value="AA_permease_2"/>
    <property type="match status" value="2"/>
</dbReference>
<dbReference type="Gene3D" id="1.20.1740.10">
    <property type="entry name" value="Amino acid/polyamine transporter I"/>
    <property type="match status" value="1"/>
</dbReference>
<dbReference type="Proteomes" id="UP000663832">
    <property type="component" value="Unassembled WGS sequence"/>
</dbReference>
<accession>A0A815PB96</accession>
<feature type="transmembrane region" description="Helical" evidence="5">
    <location>
        <begin position="190"/>
        <end position="210"/>
    </location>
</feature>
<comment type="subcellular location">
    <subcellularLocation>
        <location evidence="1">Membrane</location>
        <topology evidence="1">Multi-pass membrane protein</topology>
    </subcellularLocation>
</comment>
<dbReference type="Proteomes" id="UP000663877">
    <property type="component" value="Unassembled WGS sequence"/>
</dbReference>
<feature type="transmembrane region" description="Helical" evidence="5">
    <location>
        <begin position="263"/>
        <end position="281"/>
    </location>
</feature>
<dbReference type="InterPro" id="IPR002293">
    <property type="entry name" value="AA/rel_permease1"/>
</dbReference>
<evidence type="ECO:0000256" key="3">
    <source>
        <dbReference type="ARBA" id="ARBA00022989"/>
    </source>
</evidence>
<feature type="transmembrane region" description="Helical" evidence="5">
    <location>
        <begin position="418"/>
        <end position="442"/>
    </location>
</feature>
<sequence length="495" mass="53769">MATNTSSNASMADTDSVYRRQSSSTIVSHQYSTTNVSTNKSNTSDGVLQTDEVTLKRHLGLFSGVSFIVGIIIGSGIFISPKGVLRETESVGLCLIIWVSCGLVSLLGALCYAEIGTVIPRNGAEIAYMKEGIGSVHERIGEILAYQFCWTSTLILKPASIAILILTFSQYFLSGIMIDCGPSPEVVKMTAVFTILATILTVIIIGIIRLGQGHTQNLQNSFAGTTTKPFKVALAFYSGLWAYDGWNSLNSVTEELKNPKRNLWLSIALALPSVIVLYLFTNISYFTVMSKAALLSSNAVAVTWGEAVLGPAVRALPILISISALGGGNGSLYAASRYCLVGAQYGYLPKIFSCIHKTRLTPIPTVFLQGSIAILLCLPSNIEALIDFFSFAAWIFYGLTFLATLICKYTKKNADRVINIPIPLVIIIILIAAYLVIGPVIAQPDIGFLIASAIILSGLLFYYPFVYRKIELNIIKRLNTFLMNFFQLQVAQVNI</sequence>
<evidence type="ECO:0000256" key="4">
    <source>
        <dbReference type="ARBA" id="ARBA00023136"/>
    </source>
</evidence>
<feature type="transmembrane region" description="Helical" evidence="5">
    <location>
        <begin position="388"/>
        <end position="406"/>
    </location>
</feature>
<name>A0A815PB96_9BILA</name>
<dbReference type="PIRSF" id="PIRSF006060">
    <property type="entry name" value="AA_transporter"/>
    <property type="match status" value="1"/>
</dbReference>
<proteinExistence type="predicted"/>
<keyword evidence="4 5" id="KW-0472">Membrane</keyword>
<feature type="transmembrane region" description="Helical" evidence="5">
    <location>
        <begin position="159"/>
        <end position="178"/>
    </location>
</feature>
<evidence type="ECO:0000313" key="7">
    <source>
        <dbReference type="EMBL" id="CAF1446630.1"/>
    </source>
</evidence>
<dbReference type="EMBL" id="CAJNOM010000453">
    <property type="protein sequence ID" value="CAF1446630.1"/>
    <property type="molecule type" value="Genomic_DNA"/>
</dbReference>
<dbReference type="EMBL" id="CAJNOM010000542">
    <property type="protein sequence ID" value="CAF1492508.1"/>
    <property type="molecule type" value="Genomic_DNA"/>
</dbReference>
<dbReference type="OrthoDB" id="5982228at2759"/>
<dbReference type="PANTHER" id="PTHR11785">
    <property type="entry name" value="AMINO ACID TRANSPORTER"/>
    <property type="match status" value="1"/>
</dbReference>
<evidence type="ECO:0000313" key="9">
    <source>
        <dbReference type="Proteomes" id="UP000663832"/>
    </source>
</evidence>
<keyword evidence="3 5" id="KW-1133">Transmembrane helix</keyword>
<evidence type="ECO:0000313" key="8">
    <source>
        <dbReference type="EMBL" id="CAF1492508.1"/>
    </source>
</evidence>
<organism evidence="7 9">
    <name type="scientific">Adineta steineri</name>
    <dbReference type="NCBI Taxonomy" id="433720"/>
    <lineage>
        <taxon>Eukaryota</taxon>
        <taxon>Metazoa</taxon>
        <taxon>Spiralia</taxon>
        <taxon>Gnathifera</taxon>
        <taxon>Rotifera</taxon>
        <taxon>Eurotatoria</taxon>
        <taxon>Bdelloidea</taxon>
        <taxon>Adinetida</taxon>
        <taxon>Adinetidae</taxon>
        <taxon>Adineta</taxon>
    </lineage>
</organism>
<dbReference type="EMBL" id="CAJNOI010000037">
    <property type="protein sequence ID" value="CAF0903156.1"/>
    <property type="molecule type" value="Genomic_DNA"/>
</dbReference>
<dbReference type="PANTHER" id="PTHR11785:SF512">
    <property type="entry name" value="SOBREMESA, ISOFORM B"/>
    <property type="match status" value="1"/>
</dbReference>
<dbReference type="GO" id="GO:0016020">
    <property type="term" value="C:membrane"/>
    <property type="evidence" value="ECO:0007669"/>
    <property type="project" value="UniProtKB-SubCell"/>
</dbReference>
<evidence type="ECO:0008006" key="10">
    <source>
        <dbReference type="Google" id="ProtNLM"/>
    </source>
</evidence>
<keyword evidence="9" id="KW-1185">Reference proteome</keyword>
<feature type="transmembrane region" description="Helical" evidence="5">
    <location>
        <begin position="59"/>
        <end position="78"/>
    </location>
</feature>
<evidence type="ECO:0000256" key="2">
    <source>
        <dbReference type="ARBA" id="ARBA00022692"/>
    </source>
</evidence>
<feature type="transmembrane region" description="Helical" evidence="5">
    <location>
        <begin position="90"/>
        <end position="113"/>
    </location>
</feature>
<evidence type="ECO:0000256" key="5">
    <source>
        <dbReference type="SAM" id="Phobius"/>
    </source>
</evidence>
<protein>
    <recommendedName>
        <fullName evidence="10">B(0,+)-type amino acid transporter 1</fullName>
    </recommendedName>
</protein>
<dbReference type="GO" id="GO:0015179">
    <property type="term" value="F:L-amino acid transmembrane transporter activity"/>
    <property type="evidence" value="ECO:0007669"/>
    <property type="project" value="TreeGrafter"/>
</dbReference>